<organism evidence="4 5">
    <name type="scientific">Gossypium hirsutum</name>
    <name type="common">Upland cotton</name>
    <name type="synonym">Gossypium mexicanum</name>
    <dbReference type="NCBI Taxonomy" id="3635"/>
    <lineage>
        <taxon>Eukaryota</taxon>
        <taxon>Viridiplantae</taxon>
        <taxon>Streptophyta</taxon>
        <taxon>Embryophyta</taxon>
        <taxon>Tracheophyta</taxon>
        <taxon>Spermatophyta</taxon>
        <taxon>Magnoliopsida</taxon>
        <taxon>eudicotyledons</taxon>
        <taxon>Gunneridae</taxon>
        <taxon>Pentapetalae</taxon>
        <taxon>rosids</taxon>
        <taxon>malvids</taxon>
        <taxon>Malvales</taxon>
        <taxon>Malvaceae</taxon>
        <taxon>Malvoideae</taxon>
        <taxon>Gossypium</taxon>
    </lineage>
</organism>
<dbReference type="InterPro" id="IPR043502">
    <property type="entry name" value="DNA/RNA_pol_sf"/>
</dbReference>
<dbReference type="InterPro" id="IPR005162">
    <property type="entry name" value="Retrotrans_gag_dom"/>
</dbReference>
<dbReference type="Pfam" id="PF03732">
    <property type="entry name" value="Retrotrans_gag"/>
    <property type="match status" value="1"/>
</dbReference>
<accession>A0A1U8HMZ2</accession>
<dbReference type="AlphaFoldDB" id="A0A1U8HMZ2"/>
<name>A0A1U8HMZ2_GOSHI</name>
<feature type="compositionally biased region" description="Basic and acidic residues" evidence="1">
    <location>
        <begin position="162"/>
        <end position="173"/>
    </location>
</feature>
<dbReference type="Pfam" id="PF00078">
    <property type="entry name" value="RVT_1"/>
    <property type="match status" value="1"/>
</dbReference>
<gene>
    <name evidence="5" type="primary">LOC107887687</name>
</gene>
<proteinExistence type="predicted"/>
<dbReference type="GeneID" id="107887687"/>
<evidence type="ECO:0008006" key="6">
    <source>
        <dbReference type="Google" id="ProtNLM"/>
    </source>
</evidence>
<dbReference type="RefSeq" id="XP_016667415.1">
    <property type="nucleotide sequence ID" value="XM_016811926.1"/>
</dbReference>
<feature type="region of interest" description="Disordered" evidence="1">
    <location>
        <begin position="162"/>
        <end position="190"/>
    </location>
</feature>
<reference evidence="4" key="1">
    <citation type="journal article" date="2020" name="Nat. Genet.">
        <title>Genomic diversifications of five Gossypium allopolyploid species and their impact on cotton improvement.</title>
        <authorList>
            <person name="Chen Z.J."/>
            <person name="Sreedasyam A."/>
            <person name="Ando A."/>
            <person name="Song Q."/>
            <person name="De Santiago L.M."/>
            <person name="Hulse-Kemp A.M."/>
            <person name="Ding M."/>
            <person name="Ye W."/>
            <person name="Kirkbride R.C."/>
            <person name="Jenkins J."/>
            <person name="Plott C."/>
            <person name="Lovell J."/>
            <person name="Lin Y.M."/>
            <person name="Vaughn R."/>
            <person name="Liu B."/>
            <person name="Simpson S."/>
            <person name="Scheffler B.E."/>
            <person name="Wen L."/>
            <person name="Saski C.A."/>
            <person name="Grover C.E."/>
            <person name="Hu G."/>
            <person name="Conover J.L."/>
            <person name="Carlson J.W."/>
            <person name="Shu S."/>
            <person name="Boston L.B."/>
            <person name="Williams M."/>
            <person name="Peterson D.G."/>
            <person name="McGee K."/>
            <person name="Jones D.C."/>
            <person name="Wendel J.F."/>
            <person name="Stelly D.M."/>
            <person name="Grimwood J."/>
            <person name="Schmutz J."/>
        </authorList>
    </citation>
    <scope>NUCLEOTIDE SEQUENCE [LARGE SCALE GENOMIC DNA]</scope>
    <source>
        <strain evidence="4">cv. TM-1</strain>
    </source>
</reference>
<evidence type="ECO:0000313" key="5">
    <source>
        <dbReference type="RefSeq" id="XP_016667415.1"/>
    </source>
</evidence>
<dbReference type="PANTHER" id="PTHR34482:SF36">
    <property type="entry name" value="RETROTRANSPOSON GAG DOMAIN-CONTAINING PROTEIN"/>
    <property type="match status" value="1"/>
</dbReference>
<dbReference type="CDD" id="cd01647">
    <property type="entry name" value="RT_LTR"/>
    <property type="match status" value="1"/>
</dbReference>
<feature type="region of interest" description="Disordered" evidence="1">
    <location>
        <begin position="239"/>
        <end position="260"/>
    </location>
</feature>
<dbReference type="Gene3D" id="3.30.70.270">
    <property type="match status" value="1"/>
</dbReference>
<feature type="domain" description="Reverse transcriptase" evidence="2">
    <location>
        <begin position="412"/>
        <end position="486"/>
    </location>
</feature>
<feature type="domain" description="Retrotransposon gag" evidence="3">
    <location>
        <begin position="48"/>
        <end position="123"/>
    </location>
</feature>
<evidence type="ECO:0000256" key="1">
    <source>
        <dbReference type="SAM" id="MobiDB-lite"/>
    </source>
</evidence>
<keyword evidence="4" id="KW-1185">Reference proteome</keyword>
<dbReference type="Proteomes" id="UP000818029">
    <property type="component" value="Chromosome A03"/>
</dbReference>
<evidence type="ECO:0000313" key="4">
    <source>
        <dbReference type="Proteomes" id="UP000818029"/>
    </source>
</evidence>
<sequence length="507" mass="58138">MKRLWSNGAEIFRGIARVAPSVAKYWMEATERIMDNLNFSDEQKLKEAVSLMRDEAYQWCLTVKEGTQPNRLSWYLFKTIFQNKYVGASYTDARRREFLNLTKSDRSMAEYEVEFIRLSRYARGMLAIDLRVLIAPQRERNFSALVKKANIVEEVKRSECQNREKGKAKRDFEPTNVGWRPKKKARTNGPVRARPTVAIPVGVVMCQLCNRHHPGEFWRATGACLSCREGYSNHLRGRGQAMDGSGIGRGQRAPSRGTGPTEVRPLAFFYTACFREDRDAPDVIMDIGSTHFYVACFVSKTLGIPYESTSSEISVVSPLGQSIGLVKHRVSLDCAKKRVVLRTDKDNEIVVIGERQNYLSNMIFVLVAKKLVRKGCKVFLAYISVSDSVDSTVNDIRTMSDFPDIFLEELPGLPLSPFMDLMIRVFQPYLDQFVVVFIDDILIYSKSEDEHDEHLRVVLQIFREKQLYAKFPKCEFWLQEVIFWGHVVSAGGIHVDHRKIEGVLDWK</sequence>
<protein>
    <recommendedName>
        <fullName evidence="6">DNA/RNA polymerases superfamily protein</fullName>
    </recommendedName>
</protein>
<dbReference type="InterPro" id="IPR043128">
    <property type="entry name" value="Rev_trsase/Diguanyl_cyclase"/>
</dbReference>
<dbReference type="InterPro" id="IPR000477">
    <property type="entry name" value="RT_dom"/>
</dbReference>
<dbReference type="PaxDb" id="3635-A0A1U8HMZ2"/>
<evidence type="ECO:0000259" key="3">
    <source>
        <dbReference type="Pfam" id="PF03732"/>
    </source>
</evidence>
<reference evidence="5" key="2">
    <citation type="submission" date="2025-08" db="UniProtKB">
        <authorList>
            <consortium name="RefSeq"/>
        </authorList>
    </citation>
    <scope>IDENTIFICATION</scope>
</reference>
<evidence type="ECO:0000259" key="2">
    <source>
        <dbReference type="Pfam" id="PF00078"/>
    </source>
</evidence>
<dbReference type="PANTHER" id="PTHR34482">
    <property type="entry name" value="DNA DAMAGE-INDUCIBLE PROTEIN 1-LIKE"/>
    <property type="match status" value="1"/>
</dbReference>
<dbReference type="KEGG" id="ghi:107887687"/>
<dbReference type="SUPFAM" id="SSF56672">
    <property type="entry name" value="DNA/RNA polymerases"/>
    <property type="match status" value="1"/>
</dbReference>